<dbReference type="InterPro" id="IPR003593">
    <property type="entry name" value="AAA+_ATPase"/>
</dbReference>
<dbReference type="SUPFAM" id="SSF50331">
    <property type="entry name" value="MOP-like"/>
    <property type="match status" value="1"/>
</dbReference>
<dbReference type="PANTHER" id="PTHR42781">
    <property type="entry name" value="SPERMIDINE/PUTRESCINE IMPORT ATP-BINDING PROTEIN POTA"/>
    <property type="match status" value="1"/>
</dbReference>
<keyword evidence="2" id="KW-0547">Nucleotide-binding</keyword>
<dbReference type="InterPro" id="IPR017871">
    <property type="entry name" value="ABC_transporter-like_CS"/>
</dbReference>
<organism evidence="5 6">
    <name type="scientific">Sphaerochaeta associata</name>
    <dbReference type="NCBI Taxonomy" id="1129264"/>
    <lineage>
        <taxon>Bacteria</taxon>
        <taxon>Pseudomonadati</taxon>
        <taxon>Spirochaetota</taxon>
        <taxon>Spirochaetia</taxon>
        <taxon>Spirochaetales</taxon>
        <taxon>Sphaerochaetaceae</taxon>
        <taxon>Sphaerochaeta</taxon>
    </lineage>
</organism>
<keyword evidence="6" id="KW-1185">Reference proteome</keyword>
<dbReference type="SUPFAM" id="SSF52540">
    <property type="entry name" value="P-loop containing nucleoside triphosphate hydrolases"/>
    <property type="match status" value="1"/>
</dbReference>
<dbReference type="PANTHER" id="PTHR42781:SF4">
    <property type="entry name" value="SPERMIDINE_PUTRESCINE IMPORT ATP-BINDING PROTEIN POTA"/>
    <property type="match status" value="1"/>
</dbReference>
<dbReference type="SMART" id="SM00382">
    <property type="entry name" value="AAA"/>
    <property type="match status" value="1"/>
</dbReference>
<dbReference type="EMBL" id="CP094929">
    <property type="protein sequence ID" value="UOM50151.1"/>
    <property type="molecule type" value="Genomic_DNA"/>
</dbReference>
<protein>
    <submittedName>
        <fullName evidence="5">ABC transporter ATP-binding protein</fullName>
    </submittedName>
</protein>
<dbReference type="PROSITE" id="PS50893">
    <property type="entry name" value="ABC_TRANSPORTER_2"/>
    <property type="match status" value="1"/>
</dbReference>
<dbReference type="Pfam" id="PF08402">
    <property type="entry name" value="TOBE_2"/>
    <property type="match status" value="1"/>
</dbReference>
<evidence type="ECO:0000256" key="1">
    <source>
        <dbReference type="ARBA" id="ARBA00022448"/>
    </source>
</evidence>
<dbReference type="Gene3D" id="2.40.50.140">
    <property type="entry name" value="Nucleic acid-binding proteins"/>
    <property type="match status" value="1"/>
</dbReference>
<dbReference type="GO" id="GO:0005524">
    <property type="term" value="F:ATP binding"/>
    <property type="evidence" value="ECO:0007669"/>
    <property type="project" value="UniProtKB-KW"/>
</dbReference>
<dbReference type="Pfam" id="PF00005">
    <property type="entry name" value="ABC_tran"/>
    <property type="match status" value="1"/>
</dbReference>
<dbReference type="InterPro" id="IPR027417">
    <property type="entry name" value="P-loop_NTPase"/>
</dbReference>
<keyword evidence="1" id="KW-0813">Transport</keyword>
<sequence length="323" mass="36137">MNETIKLEIQNMTKLYKNGDGVKNINLKVRQGELMTLLGPSGCGKTTILRTIGGFLECNAGAILIDGKDIADLPPEKRPTAMVFQSYNLWPHMTVFDNLAFGLKLRKVPKAEIADRILDVLNLVKMPGTEKKYPNQMSGGQQQRIAIARSLLLKPEVLLLDEPFSALDAKIRMQMREELRKIQTDLDITVVFVTHDQEEAMALSDSTVVMNKGSIEQIGSPYEVYHHPASRYVADFIGEMNFIETQAGMHTAVRPENIRVEKGGGGDLEGQVRNIMMLGHYTEMVVQTRFGIVKAFVSGSEADLFKRGEHVALYFSDSRQFSE</sequence>
<reference evidence="6" key="1">
    <citation type="journal article" date="2024" name="J Bioinform Genom">
        <title>Complete genome sequence of the type strain bacterium Sphaerochaeta associata GLS2t (VKM B-2742)t.</title>
        <authorList>
            <person name="Troshina O.Y."/>
            <person name="Tepeeva A.N."/>
            <person name="Arzamasceva V.O."/>
            <person name="Whitman W.B."/>
            <person name="Varghese N."/>
            <person name="Shapiro N."/>
            <person name="Woyke T."/>
            <person name="Kripides N.C."/>
            <person name="Vasilenko O.V."/>
        </authorList>
    </citation>
    <scope>NUCLEOTIDE SEQUENCE [LARGE SCALE GENOMIC DNA]</scope>
    <source>
        <strain evidence="6">GLS2T</strain>
    </source>
</reference>
<keyword evidence="3 5" id="KW-0067">ATP-binding</keyword>
<dbReference type="InterPro" id="IPR013611">
    <property type="entry name" value="Transp-assoc_OB_typ2"/>
</dbReference>
<feature type="domain" description="ABC transporter" evidence="4">
    <location>
        <begin position="7"/>
        <end position="237"/>
    </location>
</feature>
<proteinExistence type="predicted"/>
<evidence type="ECO:0000313" key="5">
    <source>
        <dbReference type="EMBL" id="UOM50151.1"/>
    </source>
</evidence>
<evidence type="ECO:0000313" key="6">
    <source>
        <dbReference type="Proteomes" id="UP000829708"/>
    </source>
</evidence>
<dbReference type="InterPro" id="IPR050093">
    <property type="entry name" value="ABC_SmlMolc_Importer"/>
</dbReference>
<dbReference type="InterPro" id="IPR012340">
    <property type="entry name" value="NA-bd_OB-fold"/>
</dbReference>
<dbReference type="Gene3D" id="3.40.50.300">
    <property type="entry name" value="P-loop containing nucleotide triphosphate hydrolases"/>
    <property type="match status" value="1"/>
</dbReference>
<name>A0ABY4DDY6_9SPIR</name>
<dbReference type="Proteomes" id="UP000829708">
    <property type="component" value="Chromosome"/>
</dbReference>
<dbReference type="RefSeq" id="WP_244771543.1">
    <property type="nucleotide sequence ID" value="NZ_CP094929.1"/>
</dbReference>
<dbReference type="InterPro" id="IPR008995">
    <property type="entry name" value="Mo/tungstate-bd_C_term_dom"/>
</dbReference>
<dbReference type="PROSITE" id="PS00211">
    <property type="entry name" value="ABC_TRANSPORTER_1"/>
    <property type="match status" value="1"/>
</dbReference>
<evidence type="ECO:0000256" key="2">
    <source>
        <dbReference type="ARBA" id="ARBA00022741"/>
    </source>
</evidence>
<dbReference type="InterPro" id="IPR003439">
    <property type="entry name" value="ABC_transporter-like_ATP-bd"/>
</dbReference>
<accession>A0ABY4DDY6</accession>
<evidence type="ECO:0000256" key="3">
    <source>
        <dbReference type="ARBA" id="ARBA00022840"/>
    </source>
</evidence>
<gene>
    <name evidence="5" type="ORF">MUG09_11360</name>
</gene>
<evidence type="ECO:0000259" key="4">
    <source>
        <dbReference type="PROSITE" id="PS50893"/>
    </source>
</evidence>